<evidence type="ECO:0000256" key="12">
    <source>
        <dbReference type="ARBA" id="ARBA00023012"/>
    </source>
</evidence>
<dbReference type="GO" id="GO:0005524">
    <property type="term" value="F:ATP binding"/>
    <property type="evidence" value="ECO:0007669"/>
    <property type="project" value="UniProtKB-KW"/>
</dbReference>
<dbReference type="SUPFAM" id="SSF47384">
    <property type="entry name" value="Homodimeric domain of signal transducing histidine kinase"/>
    <property type="match status" value="1"/>
</dbReference>
<dbReference type="EMBL" id="MATO01000038">
    <property type="protein sequence ID" value="OCS90277.1"/>
    <property type="molecule type" value="Genomic_DNA"/>
</dbReference>
<dbReference type="InterPro" id="IPR005467">
    <property type="entry name" value="His_kinase_dom"/>
</dbReference>
<evidence type="ECO:0000259" key="15">
    <source>
        <dbReference type="PROSITE" id="PS50109"/>
    </source>
</evidence>
<keyword evidence="9" id="KW-0418">Kinase</keyword>
<dbReference type="SMART" id="SM00388">
    <property type="entry name" value="HisKA"/>
    <property type="match status" value="1"/>
</dbReference>
<dbReference type="InterPro" id="IPR003594">
    <property type="entry name" value="HATPase_dom"/>
</dbReference>
<evidence type="ECO:0000256" key="8">
    <source>
        <dbReference type="ARBA" id="ARBA00022741"/>
    </source>
</evidence>
<protein>
    <recommendedName>
        <fullName evidence="3">histidine kinase</fullName>
        <ecNumber evidence="3">2.7.13.3</ecNumber>
    </recommendedName>
</protein>
<keyword evidence="17" id="KW-1185">Reference proteome</keyword>
<evidence type="ECO:0000256" key="5">
    <source>
        <dbReference type="ARBA" id="ARBA00022553"/>
    </source>
</evidence>
<feature type="transmembrane region" description="Helical" evidence="14">
    <location>
        <begin position="247"/>
        <end position="272"/>
    </location>
</feature>
<evidence type="ECO:0000313" key="16">
    <source>
        <dbReference type="EMBL" id="OCS90277.1"/>
    </source>
</evidence>
<dbReference type="GO" id="GO:0000155">
    <property type="term" value="F:phosphorelay sensor kinase activity"/>
    <property type="evidence" value="ECO:0007669"/>
    <property type="project" value="InterPro"/>
</dbReference>
<dbReference type="SUPFAM" id="SSF55874">
    <property type="entry name" value="ATPase domain of HSP90 chaperone/DNA topoisomerase II/histidine kinase"/>
    <property type="match status" value="1"/>
</dbReference>
<dbReference type="PROSITE" id="PS50109">
    <property type="entry name" value="HIS_KIN"/>
    <property type="match status" value="1"/>
</dbReference>
<feature type="domain" description="Histidine kinase" evidence="15">
    <location>
        <begin position="510"/>
        <end position="724"/>
    </location>
</feature>
<proteinExistence type="predicted"/>
<comment type="caution">
    <text evidence="16">The sequence shown here is derived from an EMBL/GenBank/DDBJ whole genome shotgun (WGS) entry which is preliminary data.</text>
</comment>
<evidence type="ECO:0000256" key="13">
    <source>
        <dbReference type="ARBA" id="ARBA00023136"/>
    </source>
</evidence>
<reference evidence="16 17" key="1">
    <citation type="submission" date="2016-07" db="EMBL/GenBank/DDBJ databases">
        <title>Caryophanon latum genome sequencing.</title>
        <authorList>
            <person name="Verma A."/>
            <person name="Pal Y."/>
            <person name="Krishnamurthi S."/>
        </authorList>
    </citation>
    <scope>NUCLEOTIDE SEQUENCE [LARGE SCALE GENOMIC DNA]</scope>
    <source>
        <strain evidence="16 17">DSM 14151</strain>
    </source>
</reference>
<dbReference type="PANTHER" id="PTHR45528:SF1">
    <property type="entry name" value="SENSOR HISTIDINE KINASE CPXA"/>
    <property type="match status" value="1"/>
</dbReference>
<comment type="subcellular location">
    <subcellularLocation>
        <location evidence="2">Cell membrane</location>
        <topology evidence="2">Multi-pass membrane protein</topology>
    </subcellularLocation>
</comment>
<keyword evidence="11 14" id="KW-1133">Transmembrane helix</keyword>
<dbReference type="Pfam" id="PF02518">
    <property type="entry name" value="HATPase_c"/>
    <property type="match status" value="1"/>
</dbReference>
<evidence type="ECO:0000256" key="9">
    <source>
        <dbReference type="ARBA" id="ARBA00022777"/>
    </source>
</evidence>
<keyword evidence="5" id="KW-0597">Phosphoprotein</keyword>
<evidence type="ECO:0000256" key="10">
    <source>
        <dbReference type="ARBA" id="ARBA00022840"/>
    </source>
</evidence>
<dbReference type="CDD" id="cd00082">
    <property type="entry name" value="HisKA"/>
    <property type="match status" value="1"/>
</dbReference>
<evidence type="ECO:0000256" key="7">
    <source>
        <dbReference type="ARBA" id="ARBA00022692"/>
    </source>
</evidence>
<dbReference type="Proteomes" id="UP000093482">
    <property type="component" value="Unassembled WGS sequence"/>
</dbReference>
<dbReference type="InterPro" id="IPR036097">
    <property type="entry name" value="HisK_dim/P_sf"/>
</dbReference>
<keyword evidence="8" id="KW-0547">Nucleotide-binding</keyword>
<dbReference type="FunFam" id="1.10.287.130:FF:000008">
    <property type="entry name" value="Two-component sensor histidine kinase"/>
    <property type="match status" value="1"/>
</dbReference>
<dbReference type="SMART" id="SM00387">
    <property type="entry name" value="HATPase_c"/>
    <property type="match status" value="1"/>
</dbReference>
<evidence type="ECO:0000256" key="1">
    <source>
        <dbReference type="ARBA" id="ARBA00000085"/>
    </source>
</evidence>
<feature type="transmembrane region" description="Helical" evidence="14">
    <location>
        <begin position="421"/>
        <end position="443"/>
    </location>
</feature>
<dbReference type="Pfam" id="PF00512">
    <property type="entry name" value="HisKA"/>
    <property type="match status" value="1"/>
</dbReference>
<organism evidence="16 17">
    <name type="scientific">Caryophanon latum</name>
    <dbReference type="NCBI Taxonomy" id="33977"/>
    <lineage>
        <taxon>Bacteria</taxon>
        <taxon>Bacillati</taxon>
        <taxon>Bacillota</taxon>
        <taxon>Bacilli</taxon>
        <taxon>Bacillales</taxon>
        <taxon>Caryophanaceae</taxon>
        <taxon>Caryophanon</taxon>
    </lineage>
</organism>
<evidence type="ECO:0000256" key="4">
    <source>
        <dbReference type="ARBA" id="ARBA00022475"/>
    </source>
</evidence>
<dbReference type="Gene3D" id="1.10.287.130">
    <property type="match status" value="1"/>
</dbReference>
<dbReference type="GO" id="GO:0005886">
    <property type="term" value="C:plasma membrane"/>
    <property type="evidence" value="ECO:0007669"/>
    <property type="project" value="UniProtKB-SubCell"/>
</dbReference>
<feature type="transmembrane region" description="Helical" evidence="14">
    <location>
        <begin position="343"/>
        <end position="364"/>
    </location>
</feature>
<comment type="catalytic activity">
    <reaction evidence="1">
        <text>ATP + protein L-histidine = ADP + protein N-phospho-L-histidine.</text>
        <dbReference type="EC" id="2.7.13.3"/>
    </reaction>
</comment>
<evidence type="ECO:0000256" key="14">
    <source>
        <dbReference type="SAM" id="Phobius"/>
    </source>
</evidence>
<evidence type="ECO:0000256" key="3">
    <source>
        <dbReference type="ARBA" id="ARBA00012438"/>
    </source>
</evidence>
<evidence type="ECO:0000256" key="2">
    <source>
        <dbReference type="ARBA" id="ARBA00004651"/>
    </source>
</evidence>
<dbReference type="PANTHER" id="PTHR45528">
    <property type="entry name" value="SENSOR HISTIDINE KINASE CPXA"/>
    <property type="match status" value="1"/>
</dbReference>
<evidence type="ECO:0000313" key="17">
    <source>
        <dbReference type="Proteomes" id="UP000093482"/>
    </source>
</evidence>
<feature type="transmembrane region" description="Helical" evidence="14">
    <location>
        <begin position="397"/>
        <end position="415"/>
    </location>
</feature>
<sequence length="724" mass="82897">MRIKHFVHLFITFVVLVALCVIIERGPVYIGKTYGQSSQLQNEAHTVAQTIAAHVIQPLTKEHFNDYLTVTAKDVEAYRHYYGTLSEQLTKIEAEYAQKQQSVNEDVARALEQERAEKIADIERVFTDDAYVRTKVLALKEQVVQKIVIEEAKKQQNNLSSFTYYSYDLYDSKTMREAAFGNIHDDAIFTHHIEEGDLQNVRRTFLIGSYDVPALQPISYTVERSLQHVWGTMTIAKRANVSYVSEYSIFVMMQYVVYSMMAMAVIGALYAWRVRRNVRKVLCCNNPFVTYTASVPIDMFALFIIGAIYIVWAFIYSLSYTPGMFVIDIVQERISIYEWTKQLTWATIIFVMFIIVLYVAFAFVMRVKTLSWQQLWRQTVLYKGIDIVRIAFQKRSIGTKIVLWMVAFSGASFLVGEFRGVYSATEAVIVLTVIVVLLFFMMLHRVGQLTTIMSYTADVVNGQTPKAISITGNHPLAHHSEHVQTLREGMRDSLLEQQKSERLKTELITNVSHDLRTPLTAIMTYTELLKQPHIDEVERQKYVTIVDAKASRLKVLIDDLFEVSKMASGDVEMQKSKVDVAQLVQQAIGEHEEAFKAAQLDVRVTIAQQPIEAYIDGQKWWRMFDNLLVNAYKYSLPNTRVYIHLRLEDDEIYLSVKNVANYALNEDATELVERFKRADTARHTEGSGLGLAIAASIVNLHQGDMTIDVDGDLFKVVVRMPRTV</sequence>
<dbReference type="EC" id="2.7.13.3" evidence="3"/>
<evidence type="ECO:0000256" key="11">
    <source>
        <dbReference type="ARBA" id="ARBA00022989"/>
    </source>
</evidence>
<keyword evidence="13 14" id="KW-0472">Membrane</keyword>
<name>A0A1C0YSY9_9BACL</name>
<keyword evidence="4" id="KW-1003">Cell membrane</keyword>
<keyword evidence="6" id="KW-0808">Transferase</keyword>
<keyword evidence="12" id="KW-0902">Two-component regulatory system</keyword>
<dbReference type="Gene3D" id="3.30.565.10">
    <property type="entry name" value="Histidine kinase-like ATPase, C-terminal domain"/>
    <property type="match status" value="1"/>
</dbReference>
<dbReference type="AlphaFoldDB" id="A0A1C0YSY9"/>
<accession>A0A1C0YSY9</accession>
<dbReference type="InterPro" id="IPR050398">
    <property type="entry name" value="HssS/ArlS-like"/>
</dbReference>
<gene>
    <name evidence="16" type="ORF">A6K76_11760</name>
</gene>
<dbReference type="InterPro" id="IPR036890">
    <property type="entry name" value="HATPase_C_sf"/>
</dbReference>
<dbReference type="OrthoDB" id="9792991at2"/>
<keyword evidence="7 14" id="KW-0812">Transmembrane</keyword>
<evidence type="ECO:0000256" key="6">
    <source>
        <dbReference type="ARBA" id="ARBA00022679"/>
    </source>
</evidence>
<dbReference type="InterPro" id="IPR003661">
    <property type="entry name" value="HisK_dim/P_dom"/>
</dbReference>
<dbReference type="RefSeq" id="WP_066464846.1">
    <property type="nucleotide sequence ID" value="NZ_MATO01000038.1"/>
</dbReference>
<feature type="transmembrane region" description="Helical" evidence="14">
    <location>
        <begin position="293"/>
        <end position="315"/>
    </location>
</feature>
<keyword evidence="10" id="KW-0067">ATP-binding</keyword>